<evidence type="ECO:0000313" key="2">
    <source>
        <dbReference type="EMBL" id="MBD9356572.1"/>
    </source>
</evidence>
<dbReference type="Gene3D" id="2.60.120.10">
    <property type="entry name" value="Jelly Rolls"/>
    <property type="match status" value="1"/>
</dbReference>
<reference evidence="2 3" key="1">
    <citation type="submission" date="2020-09" db="EMBL/GenBank/DDBJ databases">
        <title>Methylomonas albis sp. nov. and Methylomonas fluvii sp. nov.: Two cold-adapted methanotrophs from the River Elbe and an amended description of Methylovulum psychrotolerans strain Eb1.</title>
        <authorList>
            <person name="Bussmann I.K."/>
            <person name="Klings K.-W."/>
            <person name="Warnstedt J."/>
            <person name="Hoppert M."/>
            <person name="Saborowski A."/>
            <person name="Horn F."/>
            <person name="Liebner S."/>
        </authorList>
    </citation>
    <scope>NUCLEOTIDE SEQUENCE [LARGE SCALE GENOMIC DNA]</scope>
    <source>
        <strain evidence="2 3">EbA</strain>
    </source>
</reference>
<evidence type="ECO:0000259" key="1">
    <source>
        <dbReference type="Pfam" id="PF07883"/>
    </source>
</evidence>
<dbReference type="InterPro" id="IPR011051">
    <property type="entry name" value="RmlC_Cupin_sf"/>
</dbReference>
<accession>A0ABR9D3X8</accession>
<protein>
    <submittedName>
        <fullName evidence="2">Cupin domain-containing protein</fullName>
    </submittedName>
</protein>
<feature type="domain" description="Cupin type-2" evidence="1">
    <location>
        <begin position="56"/>
        <end position="120"/>
    </location>
</feature>
<dbReference type="EMBL" id="JACXSS010000001">
    <property type="protein sequence ID" value="MBD9356572.1"/>
    <property type="molecule type" value="Genomic_DNA"/>
</dbReference>
<keyword evidence="3" id="KW-1185">Reference proteome</keyword>
<dbReference type="RefSeq" id="WP_192374913.1">
    <property type="nucleotide sequence ID" value="NZ_CAJHIV010000001.1"/>
</dbReference>
<dbReference type="Pfam" id="PF07883">
    <property type="entry name" value="Cupin_2"/>
    <property type="match status" value="1"/>
</dbReference>
<sequence>MTHFGRILYLASTLGFLLCASPIVKGEDSVAKFSRELLLKKPISLAAKEVDAHVIRVRFPKGFKTPSHTHEGPGPRYVVKGKLKVEDDGQINVYSQGEVFWETGAEMTVENVGKGEAEIIIFELATAKPATE</sequence>
<dbReference type="InterPro" id="IPR013096">
    <property type="entry name" value="Cupin_2"/>
</dbReference>
<dbReference type="InterPro" id="IPR014710">
    <property type="entry name" value="RmlC-like_jellyroll"/>
</dbReference>
<dbReference type="SUPFAM" id="SSF51182">
    <property type="entry name" value="RmlC-like cupins"/>
    <property type="match status" value="1"/>
</dbReference>
<gene>
    <name evidence="2" type="ORF">IE877_11845</name>
</gene>
<proteinExistence type="predicted"/>
<comment type="caution">
    <text evidence="2">The sequence shown here is derived from an EMBL/GenBank/DDBJ whole genome shotgun (WGS) entry which is preliminary data.</text>
</comment>
<dbReference type="Proteomes" id="UP000652176">
    <property type="component" value="Unassembled WGS sequence"/>
</dbReference>
<name>A0ABR9D3X8_9GAMM</name>
<evidence type="ECO:0000313" key="3">
    <source>
        <dbReference type="Proteomes" id="UP000652176"/>
    </source>
</evidence>
<organism evidence="2 3">
    <name type="scientific">Methylomonas albis</name>
    <dbReference type="NCBI Taxonomy" id="1854563"/>
    <lineage>
        <taxon>Bacteria</taxon>
        <taxon>Pseudomonadati</taxon>
        <taxon>Pseudomonadota</taxon>
        <taxon>Gammaproteobacteria</taxon>
        <taxon>Methylococcales</taxon>
        <taxon>Methylococcaceae</taxon>
        <taxon>Methylomonas</taxon>
    </lineage>
</organism>